<dbReference type="Proteomes" id="UP000243739">
    <property type="component" value="Unassembled WGS sequence"/>
</dbReference>
<dbReference type="PANTHER" id="PTHR10073:SF12">
    <property type="entry name" value="DNA MISMATCH REPAIR PROTEIN MLH1"/>
    <property type="match status" value="1"/>
</dbReference>
<dbReference type="InterPro" id="IPR002099">
    <property type="entry name" value="MutL/Mlh/PMS"/>
</dbReference>
<dbReference type="InterPro" id="IPR014721">
    <property type="entry name" value="Ribsml_uS5_D2-typ_fold_subgr"/>
</dbReference>
<dbReference type="GO" id="GO:0016887">
    <property type="term" value="F:ATP hydrolysis activity"/>
    <property type="evidence" value="ECO:0007669"/>
    <property type="project" value="InterPro"/>
</dbReference>
<keyword evidence="2 4" id="KW-0227">DNA damage</keyword>
<proteinExistence type="inferred from homology"/>
<dbReference type="Pfam" id="PF13589">
    <property type="entry name" value="HATPase_c_3"/>
    <property type="match status" value="1"/>
</dbReference>
<dbReference type="SUPFAM" id="SSF55874">
    <property type="entry name" value="ATPase domain of HSP90 chaperone/DNA topoisomerase II/histidine kinase"/>
    <property type="match status" value="1"/>
</dbReference>
<dbReference type="InterPro" id="IPR014762">
    <property type="entry name" value="DNA_mismatch_repair_CS"/>
</dbReference>
<accession>A0A1D2YX31</accession>
<dbReference type="InterPro" id="IPR013507">
    <property type="entry name" value="DNA_mismatch_S5_2-like"/>
</dbReference>
<evidence type="ECO:0000256" key="4">
    <source>
        <dbReference type="HAMAP-Rule" id="MF_00149"/>
    </source>
</evidence>
<dbReference type="GO" id="GO:0140664">
    <property type="term" value="F:ATP-dependent DNA damage sensor activity"/>
    <property type="evidence" value="ECO:0007669"/>
    <property type="project" value="InterPro"/>
</dbReference>
<keyword evidence="9" id="KW-1185">Reference proteome</keyword>
<evidence type="ECO:0000256" key="3">
    <source>
        <dbReference type="ARBA" id="ARBA00023204"/>
    </source>
</evidence>
<keyword evidence="3 4" id="KW-0234">DNA repair</keyword>
<protein>
    <recommendedName>
        <fullName evidence="4">DNA mismatch repair protein MutL</fullName>
    </recommendedName>
</protein>
<evidence type="ECO:0000259" key="7">
    <source>
        <dbReference type="SMART" id="SM01340"/>
    </source>
</evidence>
<feature type="compositionally biased region" description="Basic and acidic residues" evidence="5">
    <location>
        <begin position="368"/>
        <end position="377"/>
    </location>
</feature>
<evidence type="ECO:0000256" key="5">
    <source>
        <dbReference type="SAM" id="MobiDB-lite"/>
    </source>
</evidence>
<evidence type="ECO:0000313" key="8">
    <source>
        <dbReference type="EMBL" id="OEG00177.1"/>
    </source>
</evidence>
<sequence length="598" mass="67928">MGKINLLDDQIANQIAAGEVVERPASIVKELVENSIDAGSTKIEIEIREGGLTSIKVKDNGEGIAEDDVEKAFFRHATSKLKDSKDLFRIKTLGFRGEALPSIAAVSSLTLKTSANNYGRGIEVKLEGGKLFEKKEIAFVKGTEIIVENVFYNTPARLKYMKSLQTELGHIIDYVNRLSLAYPNIAISLVHNGRLILRTTGNGKVDHVLGAIYGTSVAKKMIEVKGENLDFKLSGFISKPELTRANKNHITIFVNGRYIKNYLLNQALIRGYKTSLMVNRFPIAVLHLSMDPTLVDVNVHPAKLEARFSKESELIKFIEQAIDKTLNRHTFIPEPIKVPKPEIKYHKAFQSAFDLTIDYQDKVDDTQRELPKVKENKVTLSSKNESEENQNDNIDDNLDQSLHEVKFPPLEPIGQFQGTYIIAQNDEGLYLIDQHAAHERIYYEKNLALLNDEIIASQELLVPITIDYSKSEIEQILSKIEIIRDSGFEIELFGQQTLIIRSIPKWIPDGQEKDFIEKIIQMVLQKDEVVLEELRKELIANTSCKTSIKANQFLTKREMETLLEQLRQTVNPFNCPHGRPIIIHFSNYDIKKMFKRVI</sequence>
<comment type="similarity">
    <text evidence="1 4">Belongs to the DNA mismatch repair MutL/HexB family.</text>
</comment>
<dbReference type="HAMAP" id="MF_00149">
    <property type="entry name" value="DNA_mis_repair"/>
    <property type="match status" value="1"/>
</dbReference>
<dbReference type="InterPro" id="IPR020568">
    <property type="entry name" value="Ribosomal_Su5_D2-typ_SF"/>
</dbReference>
<dbReference type="GO" id="GO:0030983">
    <property type="term" value="F:mismatched DNA binding"/>
    <property type="evidence" value="ECO:0007669"/>
    <property type="project" value="InterPro"/>
</dbReference>
<dbReference type="AlphaFoldDB" id="A0A1D2YX31"/>
<dbReference type="SUPFAM" id="SSF118116">
    <property type="entry name" value="DNA mismatch repair protein MutL"/>
    <property type="match status" value="1"/>
</dbReference>
<dbReference type="InterPro" id="IPR042121">
    <property type="entry name" value="MutL_C_regsub"/>
</dbReference>
<comment type="function">
    <text evidence="4">This protein is involved in the repair of mismatches in DNA. It is required for dam-dependent methyl-directed DNA mismatch repair. May act as a 'molecular matchmaker', a protein that promotes the formation of a stable complex between two or more DNA-binding proteins in an ATP-dependent manner without itself being part of a final effector complex.</text>
</comment>
<dbReference type="PANTHER" id="PTHR10073">
    <property type="entry name" value="DNA MISMATCH REPAIR PROTEIN MLH, PMS, MUTL"/>
    <property type="match status" value="1"/>
</dbReference>
<dbReference type="Gene3D" id="3.30.565.10">
    <property type="entry name" value="Histidine kinase-like ATPase, C-terminal domain"/>
    <property type="match status" value="1"/>
</dbReference>
<evidence type="ECO:0000256" key="1">
    <source>
        <dbReference type="ARBA" id="ARBA00006082"/>
    </source>
</evidence>
<evidence type="ECO:0000313" key="9">
    <source>
        <dbReference type="Proteomes" id="UP000243739"/>
    </source>
</evidence>
<dbReference type="InterPro" id="IPR042120">
    <property type="entry name" value="MutL_C_dimsub"/>
</dbReference>
<dbReference type="Gene3D" id="3.30.230.10">
    <property type="match status" value="1"/>
</dbReference>
<feature type="domain" description="MutL C-terminal dimerisation" evidence="6">
    <location>
        <begin position="412"/>
        <end position="554"/>
    </location>
</feature>
<feature type="region of interest" description="Disordered" evidence="5">
    <location>
        <begin position="368"/>
        <end position="395"/>
    </location>
</feature>
<dbReference type="InterPro" id="IPR036890">
    <property type="entry name" value="HATPase_C_sf"/>
</dbReference>
<evidence type="ECO:0000259" key="6">
    <source>
        <dbReference type="SMART" id="SM00853"/>
    </source>
</evidence>
<dbReference type="GO" id="GO:0006298">
    <property type="term" value="P:mismatch repair"/>
    <property type="evidence" value="ECO:0007669"/>
    <property type="project" value="UniProtKB-UniRule"/>
</dbReference>
<dbReference type="Gene3D" id="3.30.1370.100">
    <property type="entry name" value="MutL, C-terminal domain, regulatory subdomain"/>
    <property type="match status" value="1"/>
</dbReference>
<dbReference type="OrthoDB" id="9763467at2"/>
<dbReference type="GO" id="GO:0005524">
    <property type="term" value="F:ATP binding"/>
    <property type="evidence" value="ECO:0007669"/>
    <property type="project" value="InterPro"/>
</dbReference>
<dbReference type="RefSeq" id="WP_069655991.1">
    <property type="nucleotide sequence ID" value="NZ_MIJF01000006.1"/>
</dbReference>
<dbReference type="STRING" id="337097.BHF71_06125"/>
<dbReference type="FunFam" id="3.30.565.10:FF:000003">
    <property type="entry name" value="DNA mismatch repair endonuclease MutL"/>
    <property type="match status" value="1"/>
</dbReference>
<evidence type="ECO:0000256" key="2">
    <source>
        <dbReference type="ARBA" id="ARBA00022763"/>
    </source>
</evidence>
<dbReference type="CDD" id="cd00782">
    <property type="entry name" value="MutL_Trans"/>
    <property type="match status" value="1"/>
</dbReference>
<dbReference type="InterPro" id="IPR037198">
    <property type="entry name" value="MutL_C_sf"/>
</dbReference>
<dbReference type="NCBIfam" id="TIGR00585">
    <property type="entry name" value="mutl"/>
    <property type="match status" value="1"/>
</dbReference>
<dbReference type="EMBL" id="MIJF01000006">
    <property type="protein sequence ID" value="OEG00177.1"/>
    <property type="molecule type" value="Genomic_DNA"/>
</dbReference>
<dbReference type="GO" id="GO:0032300">
    <property type="term" value="C:mismatch repair complex"/>
    <property type="evidence" value="ECO:0007669"/>
    <property type="project" value="InterPro"/>
</dbReference>
<dbReference type="Pfam" id="PF01119">
    <property type="entry name" value="DNA_mis_repair"/>
    <property type="match status" value="1"/>
</dbReference>
<dbReference type="InterPro" id="IPR020667">
    <property type="entry name" value="DNA_mismatch_repair_MutL"/>
</dbReference>
<dbReference type="InterPro" id="IPR038973">
    <property type="entry name" value="MutL/Mlh/Pms-like"/>
</dbReference>
<dbReference type="SUPFAM" id="SSF54211">
    <property type="entry name" value="Ribosomal protein S5 domain 2-like"/>
    <property type="match status" value="1"/>
</dbReference>
<name>A0A1D2YX31_9BACI</name>
<dbReference type="CDD" id="cd16926">
    <property type="entry name" value="HATPase_MutL-MLH-PMS-like"/>
    <property type="match status" value="1"/>
</dbReference>
<comment type="caution">
    <text evidence="8">The sequence shown here is derived from an EMBL/GenBank/DDBJ whole genome shotgun (WGS) entry which is preliminary data.</text>
</comment>
<organism evidence="8 9">
    <name type="scientific">Vulcanibacillus modesticaldus</name>
    <dbReference type="NCBI Taxonomy" id="337097"/>
    <lineage>
        <taxon>Bacteria</taxon>
        <taxon>Bacillati</taxon>
        <taxon>Bacillota</taxon>
        <taxon>Bacilli</taxon>
        <taxon>Bacillales</taxon>
        <taxon>Bacillaceae</taxon>
        <taxon>Vulcanibacillus</taxon>
    </lineage>
</organism>
<gene>
    <name evidence="4" type="primary">mutL</name>
    <name evidence="8" type="ORF">BHF71_06125</name>
</gene>
<dbReference type="SMART" id="SM00853">
    <property type="entry name" value="MutL_C"/>
    <property type="match status" value="1"/>
</dbReference>
<dbReference type="PROSITE" id="PS00058">
    <property type="entry name" value="DNA_MISMATCH_REPAIR_1"/>
    <property type="match status" value="1"/>
</dbReference>
<reference evidence="8 9" key="1">
    <citation type="submission" date="2016-09" db="EMBL/GenBank/DDBJ databases">
        <title>Draft genome sequence for the type strain of Vulcanibacillus modesticaldus BR, a strictly anaerobic, moderately thermophilic, and nitrate-reducing bacterium from deep sea-hydrothermal vents of the Mid-Atlantic Ridge.</title>
        <authorList>
            <person name="Abin C.A."/>
            <person name="Hollibaugh J.T."/>
        </authorList>
    </citation>
    <scope>NUCLEOTIDE SEQUENCE [LARGE SCALE GENOMIC DNA]</scope>
    <source>
        <strain evidence="8 9">BR</strain>
    </source>
</reference>
<dbReference type="Gene3D" id="3.30.1540.20">
    <property type="entry name" value="MutL, C-terminal domain, dimerisation subdomain"/>
    <property type="match status" value="1"/>
</dbReference>
<dbReference type="InterPro" id="IPR014790">
    <property type="entry name" value="MutL_C"/>
</dbReference>
<dbReference type="SMART" id="SM01340">
    <property type="entry name" value="DNA_mis_repair"/>
    <property type="match status" value="1"/>
</dbReference>
<dbReference type="Pfam" id="PF08676">
    <property type="entry name" value="MutL_C"/>
    <property type="match status" value="1"/>
</dbReference>
<feature type="domain" description="DNA mismatch repair protein S5" evidence="7">
    <location>
        <begin position="209"/>
        <end position="327"/>
    </location>
</feature>